<evidence type="ECO:0000256" key="1">
    <source>
        <dbReference type="ARBA" id="ARBA00006484"/>
    </source>
</evidence>
<dbReference type="PANTHER" id="PTHR43008:SF4">
    <property type="entry name" value="CHAIN DEHYDROGENASE, PUTATIVE (AFU_ORTHOLOGUE AFUA_4G08710)-RELATED"/>
    <property type="match status" value="1"/>
</dbReference>
<protein>
    <submittedName>
        <fullName evidence="4">NAD(P)-dependent dehydrogenase (Short-subunit alcohol dehydrogenase family)</fullName>
    </submittedName>
</protein>
<dbReference type="Proteomes" id="UP001235712">
    <property type="component" value="Unassembled WGS sequence"/>
</dbReference>
<name>A0ABT9PDA7_9ACTN</name>
<dbReference type="CDD" id="cd05233">
    <property type="entry name" value="SDR_c"/>
    <property type="match status" value="1"/>
</dbReference>
<feature type="domain" description="Ketoreductase" evidence="3">
    <location>
        <begin position="3"/>
        <end position="178"/>
    </location>
</feature>
<sequence>MTRRYLVTGGTSGIGAAVARHLADEGAAVWITGTRRETLDPALSGSGVAGGSVCDVASASAVSQAFEDASANLGGLDGVFVNAGIDGQGVAAESLDPEQFTRLLAVNVTGILLCAQAAHARLARPGAIVINASVNAVRPETHFADYNASKAAAESLARSFALEWSAQGLCVTSVLPGYFPSRMTSPYLEDPQTRAELLARIPAGRFGEGAEIGATVSFLLSGQAQFLSGASIAIAGASNI</sequence>
<dbReference type="InterPro" id="IPR002347">
    <property type="entry name" value="SDR_fam"/>
</dbReference>
<reference evidence="4 5" key="1">
    <citation type="submission" date="2023-07" db="EMBL/GenBank/DDBJ databases">
        <title>Sequencing the genomes of 1000 actinobacteria strains.</title>
        <authorList>
            <person name="Klenk H.-P."/>
        </authorList>
    </citation>
    <scope>NUCLEOTIDE SEQUENCE [LARGE SCALE GENOMIC DNA]</scope>
    <source>
        <strain evidence="4 5">DSM 44388</strain>
    </source>
</reference>
<proteinExistence type="inferred from homology"/>
<dbReference type="InterPro" id="IPR057326">
    <property type="entry name" value="KR_dom"/>
</dbReference>
<dbReference type="SMART" id="SM00822">
    <property type="entry name" value="PKS_KR"/>
    <property type="match status" value="1"/>
</dbReference>
<dbReference type="EMBL" id="JAUSQZ010000001">
    <property type="protein sequence ID" value="MDP9830689.1"/>
    <property type="molecule type" value="Genomic_DNA"/>
</dbReference>
<keyword evidence="5" id="KW-1185">Reference proteome</keyword>
<dbReference type="InterPro" id="IPR020904">
    <property type="entry name" value="Sc_DH/Rdtase_CS"/>
</dbReference>
<keyword evidence="2" id="KW-0560">Oxidoreductase</keyword>
<comment type="caution">
    <text evidence="4">The sequence shown here is derived from an EMBL/GenBank/DDBJ whole genome shotgun (WGS) entry which is preliminary data.</text>
</comment>
<dbReference type="Pfam" id="PF13561">
    <property type="entry name" value="adh_short_C2"/>
    <property type="match status" value="1"/>
</dbReference>
<dbReference type="RefSeq" id="WP_307249753.1">
    <property type="nucleotide sequence ID" value="NZ_JAUSQZ010000001.1"/>
</dbReference>
<dbReference type="PRINTS" id="PR00080">
    <property type="entry name" value="SDRFAMILY"/>
</dbReference>
<accession>A0ABT9PDA7</accession>
<gene>
    <name evidence="4" type="ORF">J2S57_006438</name>
</gene>
<dbReference type="PANTHER" id="PTHR43008">
    <property type="entry name" value="BENZIL REDUCTASE"/>
    <property type="match status" value="1"/>
</dbReference>
<evidence type="ECO:0000256" key="2">
    <source>
        <dbReference type="ARBA" id="ARBA00023002"/>
    </source>
</evidence>
<dbReference type="Gene3D" id="3.40.50.720">
    <property type="entry name" value="NAD(P)-binding Rossmann-like Domain"/>
    <property type="match status" value="1"/>
</dbReference>
<evidence type="ECO:0000313" key="4">
    <source>
        <dbReference type="EMBL" id="MDP9830689.1"/>
    </source>
</evidence>
<evidence type="ECO:0000313" key="5">
    <source>
        <dbReference type="Proteomes" id="UP001235712"/>
    </source>
</evidence>
<comment type="similarity">
    <text evidence="1">Belongs to the short-chain dehydrogenases/reductases (SDR) family.</text>
</comment>
<evidence type="ECO:0000259" key="3">
    <source>
        <dbReference type="SMART" id="SM00822"/>
    </source>
</evidence>
<dbReference type="InterPro" id="IPR036291">
    <property type="entry name" value="NAD(P)-bd_dom_sf"/>
</dbReference>
<dbReference type="PROSITE" id="PS00061">
    <property type="entry name" value="ADH_SHORT"/>
    <property type="match status" value="1"/>
</dbReference>
<dbReference type="SUPFAM" id="SSF51735">
    <property type="entry name" value="NAD(P)-binding Rossmann-fold domains"/>
    <property type="match status" value="1"/>
</dbReference>
<dbReference type="PRINTS" id="PR00081">
    <property type="entry name" value="GDHRDH"/>
</dbReference>
<organism evidence="4 5">
    <name type="scientific">Kineosporia succinea</name>
    <dbReference type="NCBI Taxonomy" id="84632"/>
    <lineage>
        <taxon>Bacteria</taxon>
        <taxon>Bacillati</taxon>
        <taxon>Actinomycetota</taxon>
        <taxon>Actinomycetes</taxon>
        <taxon>Kineosporiales</taxon>
        <taxon>Kineosporiaceae</taxon>
        <taxon>Kineosporia</taxon>
    </lineage>
</organism>